<evidence type="ECO:0000313" key="2">
    <source>
        <dbReference type="Proteomes" id="UP001143910"/>
    </source>
</evidence>
<comment type="caution">
    <text evidence="1">The sequence shown here is derived from an EMBL/GenBank/DDBJ whole genome shotgun (WGS) entry which is preliminary data.</text>
</comment>
<reference evidence="1" key="1">
    <citation type="submission" date="2022-08" db="EMBL/GenBank/DDBJ databases">
        <title>Genome Sequence of Lecanicillium fungicola.</title>
        <authorList>
            <person name="Buettner E."/>
        </authorList>
    </citation>
    <scope>NUCLEOTIDE SEQUENCE</scope>
    <source>
        <strain evidence="1">Babe33</strain>
    </source>
</reference>
<protein>
    <submittedName>
        <fullName evidence="1">Uncharacterized protein</fullName>
    </submittedName>
</protein>
<dbReference type="EMBL" id="JANJQO010000788">
    <property type="protein sequence ID" value="KAJ2974776.1"/>
    <property type="molecule type" value="Genomic_DNA"/>
</dbReference>
<accession>A0ACC1N7D2</accession>
<gene>
    <name evidence="1" type="ORF">NQ176_g5877</name>
</gene>
<proteinExistence type="predicted"/>
<evidence type="ECO:0000313" key="1">
    <source>
        <dbReference type="EMBL" id="KAJ2974776.1"/>
    </source>
</evidence>
<organism evidence="1 2">
    <name type="scientific">Zarea fungicola</name>
    <dbReference type="NCBI Taxonomy" id="93591"/>
    <lineage>
        <taxon>Eukaryota</taxon>
        <taxon>Fungi</taxon>
        <taxon>Dikarya</taxon>
        <taxon>Ascomycota</taxon>
        <taxon>Pezizomycotina</taxon>
        <taxon>Sordariomycetes</taxon>
        <taxon>Hypocreomycetidae</taxon>
        <taxon>Hypocreales</taxon>
        <taxon>Cordycipitaceae</taxon>
        <taxon>Zarea</taxon>
    </lineage>
</organism>
<keyword evidence="2" id="KW-1185">Reference proteome</keyword>
<sequence length="2005" mass="226254">MIPLIIIGWLSGNINCLKYDPSFADYNLNNAEHATNPLEYDGTWPAHVYAASPDNWRLPFYTVMLDRFVNGDPLNDNINGTVFEQDASGTQLRFGGDISGLVQSLNYIQGMGIKGLYVAGTPFINQPWGYDGYSPLDNTLLDMHFGNITEWREAVDEIHKRGMYIILDNTVATMGDLIGFKGHLNSSAPFEPKEMPISYKTNRHYHDWSFTDDYNESCKDFPRLYMENGEEVGKSVYGSFRGCYNSDFDQFGDSEAFGSIPNYQRQLTKFSSVQDRLREWAPSVNEKLAHFSCILIKMLDIDGFRYDKGLQVTVDAMGNFSKAYGSVHARDINMAGNLTNSTTLDLFMRNPGHQALDSVAFHYSIYRHLVIFLGINGVSPEAFDLPSNFVDAWKEILLSNDLVNANTGKTDPRHMYGTANQDTFRWPAVTLGRERNLLGFFISTLHFPGIPLLLWGEEQAFYILDNIASNYLYGRQPIAPAPAWQTHGCYSLPEVLHYQMPLEPTRKACHDDTASRDHRDPSHPMRNVLRHMYYLRDKFPVLQDGLLLEQLSNHTVETPQNGNSNTVTTTGLFSVLRYQLDVQSLGNDTVPVWLLYSNRNTTWTYTFNCSDKYTALISPFNSGTGVKNLMFPHQESVLEASPKTLGSAGQTGINGCIDRITMKPFEFRAYVPTSKFIHPPVMLTKFYPGHDYSIEAAVSNSTIPIEFQTSAVMNCQAFKDAISFKSITDDGSTPAIDDTSIQCSLISEAVADWSGAIPSAWSWKANLIGVRHGVHQIIVANATTDGGLLSLEIANPFLLRVGVKDNPIVFPKVAGYSTNLLHRAEDGGLKLLHRAAGATKFRYSTNWESSWSSWKTYETETIIEKQTWSGTTAQRWQGEHVVVQYFSKILGTSSYKVHADLDFDMPRRVPHMFAFGPFNKFGYDTGLSNSLRQTGNSTWQWHYMDEWPSYLQLSIWGMNPDGKADQTFVYGDADGDFVLERLSPSSLTNNRLNITQAPVRPYLAYKIIVNDENMSYQLVPEGNMWVQLLLFLMLFCWPVLGGTLATQIFKHSFYRIKLNRQGQHNKNQSTGPFMKRKVTFDSTTGIEALEASSHSQTVIRMSSAEIYAPTKCRVLIATIEYTIDDWDIKVRIGGLGVMADVTSTALSQHELIWVVPCVGDIVYPVDTPAQSMLVTILGHLYKINVQYHKVENNTFIILDAPVFRKQTKTMPYPARMDDLESAIYYSAWNQCIAETIKRFSPDIYHMNDYHGAAAVLHLLPQTVPVALTLHNAEFQGMWPMRTVEERNEVCRIFNLRADIVKKFCQYGSVFNLLNAGSSYIRIYQKGFGAVAVSEEYSDRSFSRYPIFWGLPKIGRLPNPDPMDKLSWDRVQSNNNSNIQIDQNYEYNRGQLREQAQRWAGLQIMPEAELFVFVGRWSMQKGIDLIADIFPWVLKRYPETQIICVGPVVDLYGRFAALKLERIAEMYPGRVCSKPEFTALPPCIFSGADFVLIPSRDEPFGLVAMEFGRKGALGIGAKVGGLGQMPGWWYSVESTRTIFLLQQFKKAIKSALETNQVVRAQMRAWSAKQRFPIAEWLRKVEKLHNDVIKIHMKFNRDIAKPAKASTMPSHNGENLKWPHDMVTEAKLLSWDEVVGSRRDFELQNTNPIFTDPRGDYYRNLGQALKSLTVNNSVSELCLENYLVKSEREWFNMYLDAKLGRFRHNLSEKPSSRVALRPRRKLHHTRKQSRDNYCSQFGIPQSHNPPVGVAKYLQYRLGDWPVYAILLASNQVIASNSYQISLLAGEVNQTTARFYIITSIYLGSSVVWFGMSRTLPLLYALSLPFIIYAVAFVFLGCSPFVASSTSVVWLHNVAMGLYTFASSSGFLAFAFNFGTGHGSSISGWVRRITVVQGLAQAYSMGLWAWGSLVSSASAQNEPAPFQESSVDVSHICRRPRCAALGPNMVGSIQTWPVDALGWQRGFISSAESYFMVMARSSLRDNPGIGIISGHSRPRDFRDWAASGGCFP</sequence>
<dbReference type="Proteomes" id="UP001143910">
    <property type="component" value="Unassembled WGS sequence"/>
</dbReference>
<name>A0ACC1N7D2_9HYPO</name>